<dbReference type="CDD" id="cd04301">
    <property type="entry name" value="NAT_SF"/>
    <property type="match status" value="1"/>
</dbReference>
<dbReference type="EMBL" id="FQ311463">
    <property type="protein sequence ID" value="CBQ72342.1"/>
    <property type="molecule type" value="Genomic_DNA"/>
</dbReference>
<name>E6ZYN5_SPORE</name>
<protein>
    <submittedName>
        <fullName evidence="2">Uncharacterized protein</fullName>
    </submittedName>
</protein>
<dbReference type="Proteomes" id="UP000008867">
    <property type="component" value="Chromosome 4"/>
</dbReference>
<organism evidence="2 3">
    <name type="scientific">Sporisorium reilianum (strain SRZ2)</name>
    <name type="common">Maize head smut fungus</name>
    <dbReference type="NCBI Taxonomy" id="999809"/>
    <lineage>
        <taxon>Eukaryota</taxon>
        <taxon>Fungi</taxon>
        <taxon>Dikarya</taxon>
        <taxon>Basidiomycota</taxon>
        <taxon>Ustilaginomycotina</taxon>
        <taxon>Ustilaginomycetes</taxon>
        <taxon>Ustilaginales</taxon>
        <taxon>Ustilaginaceae</taxon>
        <taxon>Sporisorium</taxon>
    </lineage>
</organism>
<dbReference type="Gene3D" id="3.40.630.30">
    <property type="match status" value="1"/>
</dbReference>
<gene>
    <name evidence="2" type="ORF">sr13050</name>
</gene>
<dbReference type="SUPFAM" id="SSF55729">
    <property type="entry name" value="Acyl-CoA N-acyltransferases (Nat)"/>
    <property type="match status" value="1"/>
</dbReference>
<reference evidence="2 3" key="1">
    <citation type="journal article" date="2010" name="Science">
        <title>Pathogenicity determinants in smut fungi revealed by genome comparison.</title>
        <authorList>
            <person name="Schirawski J."/>
            <person name="Mannhaupt G."/>
            <person name="Muench K."/>
            <person name="Brefort T."/>
            <person name="Schipper K."/>
            <person name="Doehlemann G."/>
            <person name="Di Stasio M."/>
            <person name="Roessel N."/>
            <person name="Mendoza-Mendoza A."/>
            <person name="Pester D."/>
            <person name="Mueller O."/>
            <person name="Winterberg B."/>
            <person name="Meyer E."/>
            <person name="Ghareeb H."/>
            <person name="Wollenberg T."/>
            <person name="Muensterkoetter M."/>
            <person name="Wong P."/>
            <person name="Walter M."/>
            <person name="Stukenbrock E."/>
            <person name="Gueldener U."/>
            <person name="Kahmann R."/>
        </authorList>
    </citation>
    <scope>NUCLEOTIDE SEQUENCE [LARGE SCALE GENOMIC DNA]</scope>
    <source>
        <strain evidence="3">SRZ2</strain>
    </source>
</reference>
<evidence type="ECO:0000313" key="3">
    <source>
        <dbReference type="Proteomes" id="UP000008867"/>
    </source>
</evidence>
<dbReference type="VEuPathDB" id="FungiDB:sr13050"/>
<proteinExistence type="predicted"/>
<evidence type="ECO:0000313" key="2">
    <source>
        <dbReference type="EMBL" id="CBQ72342.1"/>
    </source>
</evidence>
<feature type="region of interest" description="Disordered" evidence="1">
    <location>
        <begin position="114"/>
        <end position="139"/>
    </location>
</feature>
<dbReference type="AlphaFoldDB" id="E6ZYN5"/>
<keyword evidence="3" id="KW-1185">Reference proteome</keyword>
<feature type="compositionally biased region" description="Acidic residues" evidence="1">
    <location>
        <begin position="116"/>
        <end position="127"/>
    </location>
</feature>
<feature type="compositionally biased region" description="Low complexity" evidence="1">
    <location>
        <begin position="128"/>
        <end position="139"/>
    </location>
</feature>
<evidence type="ECO:0000256" key="1">
    <source>
        <dbReference type="SAM" id="MobiDB-lite"/>
    </source>
</evidence>
<dbReference type="OrthoDB" id="2555742at2759"/>
<accession>E6ZYN5</accession>
<sequence>MAAVAQHYQGPRTPDPAFQPRTFGWFDTFASSPDHGETYASTASFLLRLLVDDRHVCLVAVARPIPEPAAPLPAAADLVHARSSADVPASPGDVSSGALSPAARGLQSLHLAPAAEGEDRDQDDDSSMDAASSMSSSPHAASSVFSSAAVGKDGLVAPLAPHTRMVSPRAPDGRINNTPATSVFSDIFAERGHPVRKFTLDDLPGPDASSSPQAPVKTVLSVPPPRVRGAEAQPVESETILGVVSAQLSVVAAPSEDSFFAEEEVGNLIDVHLLTLATAPEERGQGLGAKLLAALHGECMAKARLMAMKVRSKRGGAAGKLPVVGALSPKFVDDAAVTGKSAVLQTLGAGVTLTSLRDARSSAPQGKYMARTFLEVHPSNVHALSLYRAHGFAAPLDDAKAIKRGFYRGDVRIATSERTKRGGTDAWVLQRFDGPLVNQ</sequence>
<dbReference type="HOGENOM" id="CLU_652457_0_0_1"/>
<dbReference type="InterPro" id="IPR016181">
    <property type="entry name" value="Acyl_CoA_acyltransferase"/>
</dbReference>
<dbReference type="eggNOG" id="ENOG502RDV0">
    <property type="taxonomic scope" value="Eukaryota"/>
</dbReference>